<evidence type="ECO:0000313" key="1">
    <source>
        <dbReference type="EMBL" id="SUS05928.1"/>
    </source>
</evidence>
<sequence length="143" mass="15849">MLGNKAHKDPRVERLLESLSLKYQTTSAGDFKLQFDLGGGRSQTVIVNSNTETFGRLEIREVASLGLFLQSVPDPAIMLYLLRENGSIKLGAWRVLRGDEGTLVIFAAHISADTDAETLMSVMKLVMRAADELEEKFSGDDRF</sequence>
<dbReference type="Gene3D" id="3.30.1460.10">
    <property type="match status" value="1"/>
</dbReference>
<name>A0A380TD38_9ZZZZ</name>
<proteinExistence type="predicted"/>
<dbReference type="EMBL" id="UIDG01000138">
    <property type="protein sequence ID" value="SUS05928.1"/>
    <property type="molecule type" value="Genomic_DNA"/>
</dbReference>
<accession>A0A380TD38</accession>
<reference evidence="1" key="1">
    <citation type="submission" date="2018-07" db="EMBL/GenBank/DDBJ databases">
        <authorList>
            <person name="Quirk P.G."/>
            <person name="Krulwich T.A."/>
        </authorList>
    </citation>
    <scope>NUCLEOTIDE SEQUENCE</scope>
</reference>
<dbReference type="AlphaFoldDB" id="A0A380TD38"/>
<organism evidence="1">
    <name type="scientific">metagenome</name>
    <dbReference type="NCBI Taxonomy" id="256318"/>
    <lineage>
        <taxon>unclassified sequences</taxon>
        <taxon>metagenomes</taxon>
    </lineage>
</organism>
<gene>
    <name evidence="1" type="ORF">DF3PB_2220002</name>
</gene>
<protein>
    <submittedName>
        <fullName evidence="1">Uncharacterized protein</fullName>
    </submittedName>
</protein>